<geneLocation type="plasmid" evidence="3">
    <name>pr1cp1</name>
</geneLocation>
<organism evidence="2 3">
    <name type="scientific">Rhodococcus opacus</name>
    <name type="common">Nocardia opaca</name>
    <dbReference type="NCBI Taxonomy" id="37919"/>
    <lineage>
        <taxon>Bacteria</taxon>
        <taxon>Bacillati</taxon>
        <taxon>Actinomycetota</taxon>
        <taxon>Actinomycetes</taxon>
        <taxon>Mycobacteriales</taxon>
        <taxon>Nocardiaceae</taxon>
        <taxon>Rhodococcus</taxon>
    </lineage>
</organism>
<evidence type="ECO:0000313" key="3">
    <source>
        <dbReference type="Proteomes" id="UP000186108"/>
    </source>
</evidence>
<evidence type="ECO:0000313" key="2">
    <source>
        <dbReference type="EMBL" id="ANS31813.1"/>
    </source>
</evidence>
<name>A0A1B1KGQ9_RHOOP</name>
<keyword evidence="2" id="KW-0614">Plasmid</keyword>
<dbReference type="RefSeq" id="WP_155773079.1">
    <property type="nucleotide sequence ID" value="NZ_CP009112.1"/>
</dbReference>
<evidence type="ECO:0008006" key="4">
    <source>
        <dbReference type="Google" id="ProtNLM"/>
    </source>
</evidence>
<sequence>MSSSRACRDKCALCGKEGDSREHVLPQWFLKRWEGQGKFTVDANHKPLHSRKGAGSPVTSEKIWRVMLPLCQRCNSELNQQFEGPAKEPVRTALDRLKPLTDLADVHNVARWVAKTLALGAHPDADHTVLASLPQDRDDADNGHEWLPPESTNRKNPWVPFPQPVQVAIRNGELPNDLSLWVAITDPGKAGLPDPDFEAVYLRETQASDGAGGAGFSAHTSWNVGDTSYRVENPDDDRLVWFQLVYHPLHDFVHPFEASGLVTRLWPNPPSVLDLANHRVLDHTTKLTSVFRRSTAAIMLQAGQRCTGPAVETPWAEL</sequence>
<dbReference type="Proteomes" id="UP000186108">
    <property type="component" value="Plasmid pR1CP1"/>
</dbReference>
<reference evidence="2 3" key="1">
    <citation type="submission" date="2014-07" db="EMBL/GenBank/DDBJ databases">
        <authorList>
            <person name="Zhang J.E."/>
            <person name="Yang H."/>
            <person name="Guo J."/>
            <person name="Deng Z."/>
            <person name="Luo H."/>
            <person name="Luo M."/>
            <person name="Zhao B."/>
        </authorList>
    </citation>
    <scope>NUCLEOTIDE SEQUENCE [LARGE SCALE GENOMIC DNA]</scope>
    <source>
        <strain evidence="2 3">1CP</strain>
        <plasmid evidence="3">Plasmid pr1cp1</plasmid>
    </source>
</reference>
<dbReference type="AlphaFoldDB" id="A0A1B1KGQ9"/>
<proteinExistence type="predicted"/>
<protein>
    <recommendedName>
        <fullName evidence="4">HNH endonuclease</fullName>
    </recommendedName>
</protein>
<gene>
    <name evidence="2" type="ORF">R1CP_36035</name>
</gene>
<evidence type="ECO:0000256" key="1">
    <source>
        <dbReference type="SAM" id="MobiDB-lite"/>
    </source>
</evidence>
<feature type="region of interest" description="Disordered" evidence="1">
    <location>
        <begin position="136"/>
        <end position="159"/>
    </location>
</feature>
<dbReference type="EMBL" id="CP009112">
    <property type="protein sequence ID" value="ANS31813.1"/>
    <property type="molecule type" value="Genomic_DNA"/>
</dbReference>
<accession>A0A1B1KGQ9</accession>